<sequence>MQQSNQLDQSFWNKRWENNQTGWDIRQASPAIIAYMAQYVNKDAAILIPGCGNAHEAKWLLENDFTNITLIDIAPRAVAKLKEKYEKNQAVKVILGDFFEHQGHYDLIIEQTFFCAIDPKLRQNYVAQSSSLLKPNGKIIGVLFSVTFEKAGPPFGGNTSEYQQLFENHFIIKKLENCYNSIKPRANTEVFINFVKK</sequence>
<proteinExistence type="predicted"/>
<reference evidence="5 6" key="1">
    <citation type="submission" date="2019-04" db="EMBL/GenBank/DDBJ databases">
        <title>Pedobacter sp. AR-2-6 sp. nov., isolated from Arctic soil.</title>
        <authorList>
            <person name="Dahal R.H."/>
            <person name="Kim D.-U."/>
        </authorList>
    </citation>
    <scope>NUCLEOTIDE SEQUENCE [LARGE SCALE GENOMIC DNA]</scope>
    <source>
        <strain evidence="5 6">AR-2-6</strain>
    </source>
</reference>
<dbReference type="CDD" id="cd02440">
    <property type="entry name" value="AdoMet_MTases"/>
    <property type="match status" value="1"/>
</dbReference>
<evidence type="ECO:0000256" key="1">
    <source>
        <dbReference type="ARBA" id="ARBA00022553"/>
    </source>
</evidence>
<dbReference type="AlphaFoldDB" id="A0A4U1C8G4"/>
<dbReference type="PANTHER" id="PTHR32183:SF6">
    <property type="entry name" value="CYSTEINE SULFINATE DESULFINASE_CYSTEINE DESULFURASE AND RELATED ENZYMES"/>
    <property type="match status" value="1"/>
</dbReference>
<evidence type="ECO:0000256" key="3">
    <source>
        <dbReference type="ARBA" id="ARBA00022679"/>
    </source>
</evidence>
<dbReference type="Proteomes" id="UP000310477">
    <property type="component" value="Unassembled WGS sequence"/>
</dbReference>
<dbReference type="Gene3D" id="3.40.50.150">
    <property type="entry name" value="Vaccinia Virus protein VP39"/>
    <property type="match status" value="1"/>
</dbReference>
<evidence type="ECO:0000256" key="2">
    <source>
        <dbReference type="ARBA" id="ARBA00022603"/>
    </source>
</evidence>
<name>A0A4U1C8G4_9SPHI</name>
<dbReference type="RefSeq" id="WP_136875893.1">
    <property type="nucleotide sequence ID" value="NZ_SWBO01000003.1"/>
</dbReference>
<keyword evidence="4" id="KW-0949">S-adenosyl-L-methionine</keyword>
<evidence type="ECO:0000313" key="5">
    <source>
        <dbReference type="EMBL" id="TKC01989.1"/>
    </source>
</evidence>
<dbReference type="InterPro" id="IPR029063">
    <property type="entry name" value="SAM-dependent_MTases_sf"/>
</dbReference>
<evidence type="ECO:0000256" key="4">
    <source>
        <dbReference type="ARBA" id="ARBA00022691"/>
    </source>
</evidence>
<keyword evidence="6" id="KW-1185">Reference proteome</keyword>
<evidence type="ECO:0000313" key="6">
    <source>
        <dbReference type="Proteomes" id="UP000310477"/>
    </source>
</evidence>
<dbReference type="PROSITE" id="PS51585">
    <property type="entry name" value="SAM_MT_TPMT"/>
    <property type="match status" value="1"/>
</dbReference>
<keyword evidence="2 5" id="KW-0489">Methyltransferase</keyword>
<organism evidence="5 6">
    <name type="scientific">Pedobacter cryotolerans</name>
    <dbReference type="NCBI Taxonomy" id="2571270"/>
    <lineage>
        <taxon>Bacteria</taxon>
        <taxon>Pseudomonadati</taxon>
        <taxon>Bacteroidota</taxon>
        <taxon>Sphingobacteriia</taxon>
        <taxon>Sphingobacteriales</taxon>
        <taxon>Sphingobacteriaceae</taxon>
        <taxon>Pedobacter</taxon>
    </lineage>
</organism>
<dbReference type="EMBL" id="SWBO01000003">
    <property type="protein sequence ID" value="TKC01989.1"/>
    <property type="molecule type" value="Genomic_DNA"/>
</dbReference>
<dbReference type="OrthoDB" id="9778208at2"/>
<gene>
    <name evidence="5" type="ORF">FA045_07005</name>
</gene>
<keyword evidence="3 5" id="KW-0808">Transferase</keyword>
<dbReference type="Pfam" id="PF05724">
    <property type="entry name" value="TPMT"/>
    <property type="match status" value="1"/>
</dbReference>
<comment type="caution">
    <text evidence="5">The sequence shown here is derived from an EMBL/GenBank/DDBJ whole genome shotgun (WGS) entry which is preliminary data.</text>
</comment>
<accession>A0A4U1C8G4</accession>
<dbReference type="GO" id="GO:0008757">
    <property type="term" value="F:S-adenosylmethionine-dependent methyltransferase activity"/>
    <property type="evidence" value="ECO:0007669"/>
    <property type="project" value="InterPro"/>
</dbReference>
<dbReference type="PANTHER" id="PTHR32183">
    <property type="match status" value="1"/>
</dbReference>
<protein>
    <submittedName>
        <fullName evidence="5">Methyltransferase</fullName>
    </submittedName>
</protein>
<dbReference type="InterPro" id="IPR008854">
    <property type="entry name" value="TPMT"/>
</dbReference>
<dbReference type="SUPFAM" id="SSF53335">
    <property type="entry name" value="S-adenosyl-L-methionine-dependent methyltransferases"/>
    <property type="match status" value="1"/>
</dbReference>
<dbReference type="GO" id="GO:0032259">
    <property type="term" value="P:methylation"/>
    <property type="evidence" value="ECO:0007669"/>
    <property type="project" value="UniProtKB-KW"/>
</dbReference>
<keyword evidence="1" id="KW-0597">Phosphoprotein</keyword>